<dbReference type="Gene3D" id="2.40.50.140">
    <property type="entry name" value="Nucleic acid-binding proteins"/>
    <property type="match status" value="1"/>
</dbReference>
<sequence length="116" mass="12771">MALVFTSYQGTTMQVFGNATEPVRKETKAGGKGYFEFRMCESQRGSDADPTWYTVRIMKDQDPGLKKGDFVKVTGKLKADFYMSREGKPTGTLLIIAFEAAKLAKPVAQTATATDE</sequence>
<comment type="caution">
    <text evidence="1">The sequence shown here is derived from an EMBL/GenBank/DDBJ whole genome shotgun (WGS) entry which is preliminary data.</text>
</comment>
<protein>
    <recommendedName>
        <fullName evidence="3">Single-strand binding protein family protein</fullName>
    </recommendedName>
</protein>
<dbReference type="Proteomes" id="UP000637267">
    <property type="component" value="Unassembled WGS sequence"/>
</dbReference>
<gene>
    <name evidence="1" type="ORF">GCM10010970_22660</name>
</gene>
<reference evidence="2" key="1">
    <citation type="journal article" date="2019" name="Int. J. Syst. Evol. Microbiol.">
        <title>The Global Catalogue of Microorganisms (GCM) 10K type strain sequencing project: providing services to taxonomists for standard genome sequencing and annotation.</title>
        <authorList>
            <consortium name="The Broad Institute Genomics Platform"/>
            <consortium name="The Broad Institute Genome Sequencing Center for Infectious Disease"/>
            <person name="Wu L."/>
            <person name="Ma J."/>
        </authorList>
    </citation>
    <scope>NUCLEOTIDE SEQUENCE [LARGE SCALE GENOMIC DNA]</scope>
    <source>
        <strain evidence="2">CGMCC 1.8859</strain>
    </source>
</reference>
<accession>A0ABQ2PA72</accession>
<evidence type="ECO:0000313" key="1">
    <source>
        <dbReference type="EMBL" id="GGP21879.1"/>
    </source>
</evidence>
<dbReference type="SUPFAM" id="SSF50249">
    <property type="entry name" value="Nucleic acid-binding proteins"/>
    <property type="match status" value="1"/>
</dbReference>
<evidence type="ECO:0008006" key="3">
    <source>
        <dbReference type="Google" id="ProtNLM"/>
    </source>
</evidence>
<proteinExistence type="predicted"/>
<keyword evidence="2" id="KW-1185">Reference proteome</keyword>
<dbReference type="InterPro" id="IPR012340">
    <property type="entry name" value="NA-bd_OB-fold"/>
</dbReference>
<evidence type="ECO:0000313" key="2">
    <source>
        <dbReference type="Proteomes" id="UP000637267"/>
    </source>
</evidence>
<dbReference type="EMBL" id="BMLX01000002">
    <property type="protein sequence ID" value="GGP21879.1"/>
    <property type="molecule type" value="Genomic_DNA"/>
</dbReference>
<name>A0ABQ2PA72_9NEIS</name>
<organism evidence="1 2">
    <name type="scientific">Silvimonas iriomotensis</name>
    <dbReference type="NCBI Taxonomy" id="449662"/>
    <lineage>
        <taxon>Bacteria</taxon>
        <taxon>Pseudomonadati</taxon>
        <taxon>Pseudomonadota</taxon>
        <taxon>Betaproteobacteria</taxon>
        <taxon>Neisseriales</taxon>
        <taxon>Chitinibacteraceae</taxon>
        <taxon>Silvimonas</taxon>
    </lineage>
</organism>